<dbReference type="InterPro" id="IPR004968">
    <property type="entry name" value="DNA_primase/NTPase_C"/>
</dbReference>
<dbReference type="Gene3D" id="3.40.50.300">
    <property type="entry name" value="P-loop containing nucleotide triphosphate hydrolases"/>
    <property type="match status" value="1"/>
</dbReference>
<evidence type="ECO:0000256" key="4">
    <source>
        <dbReference type="ARBA" id="ARBA00022840"/>
    </source>
</evidence>
<accession>G5KDP6</accession>
<organism evidence="6 7">
    <name type="scientific">Streptococcus urinalis 2285-97</name>
    <dbReference type="NCBI Taxonomy" id="764291"/>
    <lineage>
        <taxon>Bacteria</taxon>
        <taxon>Bacillati</taxon>
        <taxon>Bacillota</taxon>
        <taxon>Bacilli</taxon>
        <taxon>Lactobacillales</taxon>
        <taxon>Streptococcaceae</taxon>
        <taxon>Streptococcus</taxon>
    </lineage>
</organism>
<reference evidence="6 7" key="1">
    <citation type="journal article" date="2014" name="Int. J. Syst. Evol. Microbiol.">
        <title>Phylogenomics and the dynamic genome evolution of the genus Streptococcus.</title>
        <authorList>
            <consortium name="The Broad Institute Genome Sequencing Platform"/>
            <person name="Richards V.P."/>
            <person name="Palmer S.R."/>
            <person name="Pavinski Bitar P.D."/>
            <person name="Qin X."/>
            <person name="Weinstock G.M."/>
            <person name="Highlander S.K."/>
            <person name="Town C.D."/>
            <person name="Burne R.A."/>
            <person name="Stanhope M.J."/>
        </authorList>
    </citation>
    <scope>NUCLEOTIDE SEQUENCE [LARGE SCALE GENOMIC DNA]</scope>
    <source>
        <strain evidence="6 7">2285-97</strain>
    </source>
</reference>
<dbReference type="STRING" id="764291.STRUR_0690"/>
<keyword evidence="4" id="KW-0067">ATP-binding</keyword>
<dbReference type="eggNOG" id="COG3378">
    <property type="taxonomic scope" value="Bacteria"/>
</dbReference>
<dbReference type="PANTHER" id="PTHR35372:SF2">
    <property type="entry name" value="SF3 HELICASE DOMAIN-CONTAINING PROTEIN"/>
    <property type="match status" value="1"/>
</dbReference>
<evidence type="ECO:0000313" key="6">
    <source>
        <dbReference type="EMBL" id="EHJ56113.1"/>
    </source>
</evidence>
<dbReference type="InterPro" id="IPR014015">
    <property type="entry name" value="Helicase_SF3_DNA-vir"/>
</dbReference>
<feature type="domain" description="SF3 helicase" evidence="5">
    <location>
        <begin position="226"/>
        <end position="382"/>
    </location>
</feature>
<evidence type="ECO:0000259" key="5">
    <source>
        <dbReference type="PROSITE" id="PS51206"/>
    </source>
</evidence>
<comment type="caution">
    <text evidence="6">The sequence shown here is derived from an EMBL/GenBank/DDBJ whole genome shotgun (WGS) entry which is preliminary data.</text>
</comment>
<dbReference type="GO" id="GO:0005524">
    <property type="term" value="F:ATP binding"/>
    <property type="evidence" value="ECO:0007669"/>
    <property type="project" value="UniProtKB-KW"/>
</dbReference>
<dbReference type="SUPFAM" id="SSF52540">
    <property type="entry name" value="P-loop containing nucleoside triphosphate hydrolases"/>
    <property type="match status" value="1"/>
</dbReference>
<evidence type="ECO:0000256" key="2">
    <source>
        <dbReference type="ARBA" id="ARBA00022801"/>
    </source>
</evidence>
<evidence type="ECO:0000256" key="1">
    <source>
        <dbReference type="ARBA" id="ARBA00022741"/>
    </source>
</evidence>
<dbReference type="Pfam" id="PF19263">
    <property type="entry name" value="DUF5906"/>
    <property type="match status" value="1"/>
</dbReference>
<dbReference type="InterPro" id="IPR006500">
    <property type="entry name" value="Helicase_put_C_phage/plasmid"/>
</dbReference>
<evidence type="ECO:0000256" key="3">
    <source>
        <dbReference type="ARBA" id="ARBA00022806"/>
    </source>
</evidence>
<dbReference type="GO" id="GO:0004386">
    <property type="term" value="F:helicase activity"/>
    <property type="evidence" value="ECO:0007669"/>
    <property type="project" value="UniProtKB-KW"/>
</dbReference>
<evidence type="ECO:0000313" key="7">
    <source>
        <dbReference type="Proteomes" id="UP000005388"/>
    </source>
</evidence>
<proteinExistence type="predicted"/>
<dbReference type="GO" id="GO:0016787">
    <property type="term" value="F:hydrolase activity"/>
    <property type="evidence" value="ECO:0007669"/>
    <property type="project" value="UniProtKB-KW"/>
</dbReference>
<dbReference type="Pfam" id="PF03288">
    <property type="entry name" value="Pox_D5"/>
    <property type="match status" value="1"/>
</dbReference>
<keyword evidence="2" id="KW-0378">Hydrolase</keyword>
<keyword evidence="1" id="KW-0547">Nucleotide-binding</keyword>
<keyword evidence="7" id="KW-1185">Reference proteome</keyword>
<dbReference type="EMBL" id="AEUZ02000001">
    <property type="protein sequence ID" value="EHJ56113.1"/>
    <property type="molecule type" value="Genomic_DNA"/>
</dbReference>
<dbReference type="AlphaFoldDB" id="G5KDP6"/>
<dbReference type="InterPro" id="IPR027417">
    <property type="entry name" value="P-loop_NTPase"/>
</dbReference>
<dbReference type="InterPro" id="IPR045455">
    <property type="entry name" value="NrS-1_pol-like_helicase"/>
</dbReference>
<dbReference type="NCBIfam" id="TIGR01613">
    <property type="entry name" value="primase_Cterm"/>
    <property type="match status" value="1"/>
</dbReference>
<dbReference type="RefSeq" id="WP_006738883.1">
    <property type="nucleotide sequence ID" value="NZ_AEUZ02000001.1"/>
</dbReference>
<dbReference type="PROSITE" id="PS51206">
    <property type="entry name" value="SF3_HELICASE_1"/>
    <property type="match status" value="1"/>
</dbReference>
<dbReference type="PANTHER" id="PTHR35372">
    <property type="entry name" value="ATP BINDING PROTEIN-RELATED"/>
    <property type="match status" value="1"/>
</dbReference>
<name>G5KDP6_9STRE</name>
<gene>
    <name evidence="6" type="ORF">STRUR_0690</name>
</gene>
<protein>
    <submittedName>
        <fullName evidence="6">Nucleoside triphosphatase, D5 family</fullName>
    </submittedName>
</protein>
<dbReference type="InterPro" id="IPR051620">
    <property type="entry name" value="ORF904-like_C"/>
</dbReference>
<dbReference type="Proteomes" id="UP000005388">
    <property type="component" value="Unassembled WGS sequence"/>
</dbReference>
<sequence length="556" mass="63284">MNQTYDEIIDFETLDYLEQMDMDNPPSPMTIKREILESINKVIAVYNKGPEDPPGSGEFPSPMKGDDKYKKLKTLPARQVALILIHRHCVRRINVGGTKTKNYALGMYVYEGADEGIYDFDEDKICALASEYNAIDDYRNWKAVLEALKVLAPVVAPCADADLVAVGNGIYDYGNKFLMPFDPELVFTMKSHVDFIDNAPNQFIEMPDGEVWDVDSWMQGLSDDPEVAAFLWRVLGAVIRPNVPWNHSIWLLSEVGNNGKGTLCRLMRNLLGDGAHTSINLKQFAEQFGLDDLLNASAIITDENDTDTYIDSAATLKSIITGDLVTIDRKFKSKVKLQFRGMMVQCVNSMPRVKDKTPSFYRRLCIVPMNKQFEGCERKYIKDDYLGRKKVLEYVLYKLLATTNCYELDPPKACLDLLSEYKEFNDPVRAFMAEVMEQLVWDLVPNQFLYDLYCHWYTRNVKGKPVGKGAFLKQMRVILPDCPGWTVTDSCRRGTKMDAPERLILDYGVNEWMNESYTGNDWKKRCSPDNLKEFYSGLERVASAVASGDKSSSEED</sequence>
<keyword evidence="3" id="KW-0347">Helicase</keyword>